<feature type="compositionally biased region" description="Basic and acidic residues" evidence="2">
    <location>
        <begin position="35"/>
        <end position="46"/>
    </location>
</feature>
<dbReference type="Proteomes" id="UP000015103">
    <property type="component" value="Unassembled WGS sequence"/>
</dbReference>
<evidence type="ECO:0000313" key="3">
    <source>
        <dbReference type="EnsemblMetazoa" id="RPRC005799-PA"/>
    </source>
</evidence>
<dbReference type="VEuPathDB" id="VectorBase:RPRC005799"/>
<dbReference type="OMA" id="CTTVIEC"/>
<protein>
    <submittedName>
        <fullName evidence="3">Uncharacterized protein</fullName>
    </submittedName>
</protein>
<dbReference type="EnsemblMetazoa" id="RPRC005799-RA">
    <property type="protein sequence ID" value="RPRC005799-PA"/>
    <property type="gene ID" value="RPRC005799"/>
</dbReference>
<sequence>MSEKMFNQNSELEASQFILDVWLYRTAYCSVSHEESPDQNKREQIKRSRSSPEFGQDRIKIRKSSVSKIPFNMESELDVGKISLSKLLAEFSAMIDAKGLARKKDLDELKMQFSALQDENRFLRASVEYLQKRNDTLEYRLEVMENEGRKNNLLFKGLNNRDVEDSEFISTFCKDVLKVPISLHDIANVHKINIGNSGKHLLKVTFTRANTVREVLKNTKKLKGSGFFIDRDYSFAIRARRKHLLQFRKELLQKDKTKRIVLRRDILYVEGKKYIWCELDNKVKEMAN</sequence>
<keyword evidence="1" id="KW-0175">Coiled coil</keyword>
<organism evidence="3 4">
    <name type="scientific">Rhodnius prolixus</name>
    <name type="common">Triatomid bug</name>
    <dbReference type="NCBI Taxonomy" id="13249"/>
    <lineage>
        <taxon>Eukaryota</taxon>
        <taxon>Metazoa</taxon>
        <taxon>Ecdysozoa</taxon>
        <taxon>Arthropoda</taxon>
        <taxon>Hexapoda</taxon>
        <taxon>Insecta</taxon>
        <taxon>Pterygota</taxon>
        <taxon>Neoptera</taxon>
        <taxon>Paraneoptera</taxon>
        <taxon>Hemiptera</taxon>
        <taxon>Heteroptera</taxon>
        <taxon>Panheteroptera</taxon>
        <taxon>Cimicomorpha</taxon>
        <taxon>Reduviidae</taxon>
        <taxon>Triatominae</taxon>
        <taxon>Rhodnius</taxon>
    </lineage>
</organism>
<proteinExistence type="predicted"/>
<dbReference type="InParanoid" id="T1HP25"/>
<feature type="coiled-coil region" evidence="1">
    <location>
        <begin position="106"/>
        <end position="147"/>
    </location>
</feature>
<name>T1HP25_RHOPR</name>
<feature type="region of interest" description="Disordered" evidence="2">
    <location>
        <begin position="35"/>
        <end position="55"/>
    </location>
</feature>
<dbReference type="AlphaFoldDB" id="T1HP25"/>
<accession>T1HP25</accession>
<reference evidence="3" key="1">
    <citation type="submission" date="2015-05" db="UniProtKB">
        <authorList>
            <consortium name="EnsemblMetazoa"/>
        </authorList>
    </citation>
    <scope>IDENTIFICATION</scope>
</reference>
<evidence type="ECO:0000256" key="1">
    <source>
        <dbReference type="SAM" id="Coils"/>
    </source>
</evidence>
<dbReference type="HOGENOM" id="CLU_967451_0_0_1"/>
<dbReference type="EMBL" id="ACPB03018093">
    <property type="status" value="NOT_ANNOTATED_CDS"/>
    <property type="molecule type" value="Genomic_DNA"/>
</dbReference>
<evidence type="ECO:0000256" key="2">
    <source>
        <dbReference type="SAM" id="MobiDB-lite"/>
    </source>
</evidence>
<keyword evidence="4" id="KW-1185">Reference proteome</keyword>
<evidence type="ECO:0000313" key="4">
    <source>
        <dbReference type="Proteomes" id="UP000015103"/>
    </source>
</evidence>